<dbReference type="GO" id="GO:0005930">
    <property type="term" value="C:axoneme"/>
    <property type="evidence" value="ECO:0007669"/>
    <property type="project" value="UniProtKB-SubCell"/>
</dbReference>
<dbReference type="Pfam" id="PF00400">
    <property type="entry name" value="WD40"/>
    <property type="match status" value="1"/>
</dbReference>
<dbReference type="SUPFAM" id="SSF50978">
    <property type="entry name" value="WD40 repeat-like"/>
    <property type="match status" value="3"/>
</dbReference>
<dbReference type="GO" id="GO:0003341">
    <property type="term" value="P:cilium movement"/>
    <property type="evidence" value="ECO:0007669"/>
    <property type="project" value="UniProtKB-ARBA"/>
</dbReference>
<evidence type="ECO:0000313" key="10">
    <source>
        <dbReference type="EMBL" id="CRK89875.1"/>
    </source>
</evidence>
<feature type="coiled-coil region" evidence="9">
    <location>
        <begin position="1526"/>
        <end position="1553"/>
    </location>
</feature>
<feature type="coiled-coil region" evidence="9">
    <location>
        <begin position="573"/>
        <end position="603"/>
    </location>
</feature>
<keyword evidence="4" id="KW-0677">Repeat</keyword>
<comment type="subcellular location">
    <subcellularLocation>
        <location evidence="1">Cytoplasm</location>
        <location evidence="1">Cytoskeleton</location>
        <location evidence="1">Cilium axoneme</location>
    </subcellularLocation>
</comment>
<evidence type="ECO:0000256" key="8">
    <source>
        <dbReference type="PROSITE-ProRule" id="PRU00221"/>
    </source>
</evidence>
<reference evidence="10 11" key="1">
    <citation type="submission" date="2015-04" db="EMBL/GenBank/DDBJ databases">
        <authorList>
            <person name="Syromyatnikov M.Y."/>
            <person name="Popov V.N."/>
        </authorList>
    </citation>
    <scope>NUCLEOTIDE SEQUENCE [LARGE SCALE GENOMIC DNA]</scope>
</reference>
<sequence length="1937" mass="225134">MNEEKTTTHCEDEFISKPQVKSTSLIDENIISFDHSFGYDCKKMYNLVLMDKEALVFASGNLIHFFNVSTSKVTTRRSAMGEGIGFIVKNPNPDLNHLTIGENGKNPTIFIYKFPEMKLISMLEKGAKRQFSVLDYTPNGELLASQGGDPDYMLTIWDWRRKEIKLRAKSFSNDVVNLMFSPYISEQLITSGLGHIKFWKMASTFTGLKLQGLIGRFGKTEICDIYGICPMPDEKILSGCEWGNILVWDAGLIKLEVCRKNRKPCHKGPITQIFMRNAEEIMTVGTDGFICIWFWETVELADPPEDDRFVEIEPSHEFRVGENDYNAELLKIIQIEPEMPEYYAQDGLGGIWKCEVSTETLPNPPKQLFHCHAGEIVAMCTSSVSQHVATLGKDGRLYVYDYIKHKMIYHHQFVAAGCDFVWLSSSMDPTGAVMIFGFDDGVVRVIAFDYNIEADDRMQLVQVIKCHSRAITKVAVNPKGSIFVSASEDSTIFIHQLMKDSPIISLEPVGFMKTPSAVTCINWNPNEGSTIILGCKHGEVTQIDLPESSNASTSTSYHLDQVPVKTFKFKSVKSQILRNKRMKEIELEKMKKREKKVKELEKMKKDDPLMEINEEEFLADSDDEETFQPLHIPDPPNSILWIQYTSNDTLWLSLSGFDAGYIYEYDSIKGNLMMCVPIPEAENIEIHSYIHVDNFTVFGMGDGKIRINLIKDDWRDLSDFWLLSMHDNFLGRIPALKFSYDRKFLFSIGVDGNLFSYKWNLPVKQFKAKIPTAVPKLLKAVDDIDDPNFLTLEQKKEKENDEKRQEVSNDNKMKVLKMIEELRVEFDEIMQTNSLMPTSQKLTTKDLHLDDRISNDFQQKLDILMDVVRRKKEFDYEKVKLAGKKLLEYFIDSIDFPIQVIGINNRKSVHSFRIKKLGKDFYHLRDGVELKLREAAKNKRMVDLNDTSIRTVESESTAPIVESFLIGLSAVDIETKLECQMRRLLNKYRQRKSREIARKKEWQIINAERPNPEQDHPADQKFIEEARKTIGNYKLKTDPNFEANENERETIVKKLQEVLQAREDIFNIRNDYNQKIFKLRNKKKNLIEFIERKLRKLKEIQMEMPVKDCVKPHFSVSFDFDREFPERNLDLKKYLLPKNHKLDLGSTTGSRFDLMNSREKAERQLMTILRNSPSDSENLTISSKLTSNNFERLKSIDKKSSPWEDEMKNLRSRRHFFEQQQIIEKIKLKVFEFDHEIEELSNERYDVEVKAKFKELFLLTLNNELMILKDFETTENVLIEIVDNKNAERKYLMNRIMQAQSEIEMIKQHFEELKESKKRVDQKFRLKCLDNSFAFFFKKIYKKKLHENCDNDCWVEGKSSGSEKSESLKGSQLDVSLSLENLSEDKCPKNCDQNLYDLVFQLRHERDSLEDAIITKKNEIESIQADLDMTTQRQKKAEDDYERNRTKLVELRQRKQQQLNDVDTVIVLKMDQLQYFKNEKEFADIESTLLFNNQNLLICKLYARVGKLALETIEAKRKHRINVIHLAKMKTDIKFMEKQITDLKDETSQAMLKKFGRIVDLNEVEETILRKFAFDMQVEMRANSEDIKRHYSNKINELKKSKMNKEENLNRVIQEATEKLNILTVLEEEKNFLHRILMNQARKKEVQSYHEDENDLSKLKEISNHQKEQIEMLQREIRALSLKSKSFVNIRQKFDPLTYSVTQLRRDSRFEDSICSNPDESILSSTRATSPDQEALNDILKSVKKFVEENLADQLEEVEVENVSLNLSKYLTNIALTFPSVELDETLPEIIKNFCNFIPNSVHVSPENIAKLVAKIVGNFNEPNNLSQSEVMKAIINSTIETASQSAIASDSYLPFILTNIFQQMIITMRIDDISSPECTTEIIERLSKLKAIHARNVNVDEMVNEIVNFANENLEDEIDEKLLQRIILSIINKINS</sequence>
<feature type="coiled-coil region" evidence="9">
    <location>
        <begin position="1282"/>
        <end position="1323"/>
    </location>
</feature>
<evidence type="ECO:0000256" key="1">
    <source>
        <dbReference type="ARBA" id="ARBA00004430"/>
    </source>
</evidence>
<dbReference type="Proteomes" id="UP000183832">
    <property type="component" value="Unassembled WGS sequence"/>
</dbReference>
<evidence type="ECO:0000256" key="3">
    <source>
        <dbReference type="ARBA" id="ARBA00022574"/>
    </source>
</evidence>
<feature type="coiled-coil region" evidence="9">
    <location>
        <begin position="1656"/>
        <end position="1683"/>
    </location>
</feature>
<organism evidence="10 11">
    <name type="scientific">Clunio marinus</name>
    <dbReference type="NCBI Taxonomy" id="568069"/>
    <lineage>
        <taxon>Eukaryota</taxon>
        <taxon>Metazoa</taxon>
        <taxon>Ecdysozoa</taxon>
        <taxon>Arthropoda</taxon>
        <taxon>Hexapoda</taxon>
        <taxon>Insecta</taxon>
        <taxon>Pterygota</taxon>
        <taxon>Neoptera</taxon>
        <taxon>Endopterygota</taxon>
        <taxon>Diptera</taxon>
        <taxon>Nematocera</taxon>
        <taxon>Chironomoidea</taxon>
        <taxon>Chironomidae</taxon>
        <taxon>Clunio</taxon>
    </lineage>
</organism>
<gene>
    <name evidence="10" type="ORF">CLUMA_CG003446</name>
</gene>
<proteinExistence type="predicted"/>
<dbReference type="InterPro" id="IPR015943">
    <property type="entry name" value="WD40/YVTN_repeat-like_dom_sf"/>
</dbReference>
<dbReference type="EMBL" id="CVRI01000014">
    <property type="protein sequence ID" value="CRK89875.1"/>
    <property type="molecule type" value="Genomic_DNA"/>
</dbReference>
<dbReference type="OrthoDB" id="1935234at2759"/>
<name>A0A1J1HPI5_9DIPT</name>
<feature type="coiled-coil region" evidence="9">
    <location>
        <begin position="1406"/>
        <end position="1461"/>
    </location>
</feature>
<protein>
    <submittedName>
        <fullName evidence="10">CLUMA_CG003446, isoform A</fullName>
    </submittedName>
</protein>
<dbReference type="InterPro" id="IPR036322">
    <property type="entry name" value="WD40_repeat_dom_sf"/>
</dbReference>
<evidence type="ECO:0000256" key="7">
    <source>
        <dbReference type="ARBA" id="ARBA00023273"/>
    </source>
</evidence>
<keyword evidence="6" id="KW-0206">Cytoskeleton</keyword>
<dbReference type="PROSITE" id="PS50082">
    <property type="entry name" value="WD_REPEATS_2"/>
    <property type="match status" value="1"/>
</dbReference>
<keyword evidence="3 8" id="KW-0853">WD repeat</keyword>
<keyword evidence="5 9" id="KW-0175">Coiled coil</keyword>
<evidence type="ECO:0000256" key="2">
    <source>
        <dbReference type="ARBA" id="ARBA00022490"/>
    </source>
</evidence>
<feature type="coiled-coil region" evidence="9">
    <location>
        <begin position="1588"/>
        <end position="1619"/>
    </location>
</feature>
<dbReference type="InterPro" id="IPR001680">
    <property type="entry name" value="WD40_rpt"/>
</dbReference>
<dbReference type="STRING" id="568069.A0A1J1HPI5"/>
<keyword evidence="7" id="KW-0966">Cell projection</keyword>
<evidence type="ECO:0000256" key="4">
    <source>
        <dbReference type="ARBA" id="ARBA00022737"/>
    </source>
</evidence>
<evidence type="ECO:0000256" key="5">
    <source>
        <dbReference type="ARBA" id="ARBA00023054"/>
    </source>
</evidence>
<evidence type="ECO:0000313" key="11">
    <source>
        <dbReference type="Proteomes" id="UP000183832"/>
    </source>
</evidence>
<dbReference type="SMART" id="SM00320">
    <property type="entry name" value="WD40"/>
    <property type="match status" value="8"/>
</dbReference>
<dbReference type="PANTHER" id="PTHR14885">
    <property type="entry name" value="CILIA- AND FLAGELLA-ASSOCIATED PROTEIN 43-RELATED"/>
    <property type="match status" value="1"/>
</dbReference>
<dbReference type="Gene3D" id="2.130.10.10">
    <property type="entry name" value="YVTN repeat-like/Quinoprotein amine dehydrogenase"/>
    <property type="match status" value="3"/>
</dbReference>
<dbReference type="PANTHER" id="PTHR14885:SF3">
    <property type="entry name" value="CILIA- AND FLAGELLA-ASSOCIATED PROTEIN 44"/>
    <property type="match status" value="1"/>
</dbReference>
<accession>A0A1J1HPI5</accession>
<evidence type="ECO:0000256" key="9">
    <source>
        <dbReference type="SAM" id="Coils"/>
    </source>
</evidence>
<feature type="repeat" description="WD" evidence="8">
    <location>
        <begin position="464"/>
        <end position="505"/>
    </location>
</feature>
<keyword evidence="2" id="KW-0963">Cytoplasm</keyword>
<keyword evidence="11" id="KW-1185">Reference proteome</keyword>
<evidence type="ECO:0000256" key="6">
    <source>
        <dbReference type="ARBA" id="ARBA00023212"/>
    </source>
</evidence>